<dbReference type="EMBL" id="CACVKT020008081">
    <property type="protein sequence ID" value="CAC5412678.1"/>
    <property type="molecule type" value="Genomic_DNA"/>
</dbReference>
<feature type="chain" id="PRO_5026819285" description="WSC domain-containing protein" evidence="1">
    <location>
        <begin position="25"/>
        <end position="472"/>
    </location>
</feature>
<organism evidence="2 3">
    <name type="scientific">Mytilus coruscus</name>
    <name type="common">Sea mussel</name>
    <dbReference type="NCBI Taxonomy" id="42192"/>
    <lineage>
        <taxon>Eukaryota</taxon>
        <taxon>Metazoa</taxon>
        <taxon>Spiralia</taxon>
        <taxon>Lophotrochozoa</taxon>
        <taxon>Mollusca</taxon>
        <taxon>Bivalvia</taxon>
        <taxon>Autobranchia</taxon>
        <taxon>Pteriomorphia</taxon>
        <taxon>Mytilida</taxon>
        <taxon>Mytiloidea</taxon>
        <taxon>Mytilidae</taxon>
        <taxon>Mytilinae</taxon>
        <taxon>Mytilus</taxon>
    </lineage>
</organism>
<keyword evidence="1" id="KW-0732">Signal</keyword>
<name>A0A6J8DY47_MYTCO</name>
<dbReference type="Proteomes" id="UP000507470">
    <property type="component" value="Unassembled WGS sequence"/>
</dbReference>
<evidence type="ECO:0008006" key="4">
    <source>
        <dbReference type="Google" id="ProtNLM"/>
    </source>
</evidence>
<feature type="signal peptide" evidence="1">
    <location>
        <begin position="1"/>
        <end position="24"/>
    </location>
</feature>
<dbReference type="AlphaFoldDB" id="A0A6J8DY47"/>
<keyword evidence="3" id="KW-1185">Reference proteome</keyword>
<evidence type="ECO:0000256" key="1">
    <source>
        <dbReference type="SAM" id="SignalP"/>
    </source>
</evidence>
<gene>
    <name evidence="2" type="ORF">MCOR_45667</name>
</gene>
<evidence type="ECO:0000313" key="3">
    <source>
        <dbReference type="Proteomes" id="UP000507470"/>
    </source>
</evidence>
<evidence type="ECO:0000313" key="2">
    <source>
        <dbReference type="EMBL" id="CAC5412678.1"/>
    </source>
</evidence>
<sequence length="472" mass="52760">MTRYLDFIFLIIPILRVYSGTTWSQASQACGSKVLENEDSILRTVNITDGQEFWIGIAVYSVFTQWIEKIGCFQRSTIHMIKHASSLGHCSILCQTGNYFGYKNTPPSANCICLPNGMDTLERADLRECERTSSIHTFSVFKNFSGQVLASSNPGNCATICCGNCQKVKAQKHKWEGRDCNTTDNAIITRCGSSFEYGLNYRESGQFCLSKNQLLVSSTFCEENNLNGITAWTNVFRRRIEVNLSGIEKETTSLSLKSTSAFLTEMLTSATDKEASDDQPDVDDKQEKRANWVNQNGALIGGIVSGVSVLTVVMTLAVCKFRSIGPFKLGDDNKNQSVIFSNNSEEGKTTKTLLNQSHSSDKFQMVNKNERAGTGVADVDNIYTDSSNGEYDLLNDLQRRKIRLQENVYDSNAIMQNQDDQTYDRSVFKKLCDKGDVNEYSLATRRNSGDYDFALNYKAGKGNENDIYDKTC</sequence>
<reference evidence="2 3" key="1">
    <citation type="submission" date="2020-06" db="EMBL/GenBank/DDBJ databases">
        <authorList>
            <person name="Li R."/>
            <person name="Bekaert M."/>
        </authorList>
    </citation>
    <scope>NUCLEOTIDE SEQUENCE [LARGE SCALE GENOMIC DNA]</scope>
    <source>
        <strain evidence="3">wild</strain>
    </source>
</reference>
<accession>A0A6J8DY47</accession>
<dbReference type="PROSITE" id="PS51257">
    <property type="entry name" value="PROKAR_LIPOPROTEIN"/>
    <property type="match status" value="1"/>
</dbReference>
<protein>
    <recommendedName>
        <fullName evidence="4">WSC domain-containing protein</fullName>
    </recommendedName>
</protein>
<proteinExistence type="predicted"/>
<dbReference type="OrthoDB" id="6180868at2759"/>